<reference evidence="4" key="1">
    <citation type="submission" date="2023-10" db="EMBL/GenBank/DDBJ databases">
        <authorList>
            <person name="Chen Y."/>
            <person name="Shah S."/>
            <person name="Dougan E. K."/>
            <person name="Thang M."/>
            <person name="Chan C."/>
        </authorList>
    </citation>
    <scope>NUCLEOTIDE SEQUENCE [LARGE SCALE GENOMIC DNA]</scope>
</reference>
<sequence length="275" mass="29578">ADGTRLVVKNSFLEVVDATTGLSRSKSDGHLVCALGGDMAQVDAARVAPSNATEGLPPDVDGCLNGSAAKAGTTHHSFSEPVSVGSGSRCHWEEINDCSQYEISGCLGLSDGAQDERYASSSVAPPANHSSPSWEAHELVEQQELLITKEKAHVAGTCKPCFYFKLHARCKNGIDCKFCHLPHEAKLRSRPSKSARLHCKQLLAALDGKRGGDLNVAWGLPSGGGRHAVVGHCMRSPDQQYMLNILRAREREQLAPQGPTQAAPRVSSRRLPRRR</sequence>
<comment type="caution">
    <text evidence="4">The sequence shown here is derived from an EMBL/GenBank/DDBJ whole genome shotgun (WGS) entry which is preliminary data.</text>
</comment>
<protein>
    <recommendedName>
        <fullName evidence="3">C3H1-type domain-containing protein</fullName>
    </recommendedName>
</protein>
<organism evidence="4 5">
    <name type="scientific">Prorocentrum cordatum</name>
    <dbReference type="NCBI Taxonomy" id="2364126"/>
    <lineage>
        <taxon>Eukaryota</taxon>
        <taxon>Sar</taxon>
        <taxon>Alveolata</taxon>
        <taxon>Dinophyceae</taxon>
        <taxon>Prorocentrales</taxon>
        <taxon>Prorocentraceae</taxon>
        <taxon>Prorocentrum</taxon>
    </lineage>
</organism>
<dbReference type="PROSITE" id="PS50103">
    <property type="entry name" value="ZF_C3H1"/>
    <property type="match status" value="1"/>
</dbReference>
<feature type="region of interest" description="Disordered" evidence="2">
    <location>
        <begin position="252"/>
        <end position="275"/>
    </location>
</feature>
<name>A0ABN9RXE4_9DINO</name>
<accession>A0ABN9RXE4</accession>
<evidence type="ECO:0000256" key="2">
    <source>
        <dbReference type="SAM" id="MobiDB-lite"/>
    </source>
</evidence>
<feature type="zinc finger region" description="C3H1-type" evidence="1">
    <location>
        <begin position="160"/>
        <end position="183"/>
    </location>
</feature>
<proteinExistence type="predicted"/>
<evidence type="ECO:0000313" key="5">
    <source>
        <dbReference type="Proteomes" id="UP001189429"/>
    </source>
</evidence>
<keyword evidence="1" id="KW-0479">Metal-binding</keyword>
<evidence type="ECO:0000256" key="1">
    <source>
        <dbReference type="PROSITE-ProRule" id="PRU00723"/>
    </source>
</evidence>
<evidence type="ECO:0000259" key="3">
    <source>
        <dbReference type="PROSITE" id="PS50103"/>
    </source>
</evidence>
<gene>
    <name evidence="4" type="ORF">PCOR1329_LOCUS24045</name>
</gene>
<keyword evidence="1" id="KW-0863">Zinc-finger</keyword>
<dbReference type="EMBL" id="CAUYUJ010008224">
    <property type="protein sequence ID" value="CAK0823232.1"/>
    <property type="molecule type" value="Genomic_DNA"/>
</dbReference>
<keyword evidence="5" id="KW-1185">Reference proteome</keyword>
<dbReference type="InterPro" id="IPR000571">
    <property type="entry name" value="Znf_CCCH"/>
</dbReference>
<keyword evidence="1" id="KW-0862">Zinc</keyword>
<evidence type="ECO:0000313" key="4">
    <source>
        <dbReference type="EMBL" id="CAK0823232.1"/>
    </source>
</evidence>
<feature type="domain" description="C3H1-type" evidence="3">
    <location>
        <begin position="160"/>
        <end position="183"/>
    </location>
</feature>
<feature type="non-terminal residue" evidence="4">
    <location>
        <position position="1"/>
    </location>
</feature>
<dbReference type="Proteomes" id="UP001189429">
    <property type="component" value="Unassembled WGS sequence"/>
</dbReference>